<dbReference type="PANTHER" id="PTHR11733">
    <property type="entry name" value="ZINC METALLOPROTEASE FAMILY M13 NEPRILYSIN-RELATED"/>
    <property type="match status" value="1"/>
</dbReference>
<evidence type="ECO:0000313" key="13">
    <source>
        <dbReference type="Proteomes" id="UP001258017"/>
    </source>
</evidence>
<evidence type="ECO:0000256" key="1">
    <source>
        <dbReference type="ARBA" id="ARBA00001947"/>
    </source>
</evidence>
<dbReference type="PROSITE" id="PS51885">
    <property type="entry name" value="NEPRILYSIN"/>
    <property type="match status" value="1"/>
</dbReference>
<dbReference type="GO" id="GO:0005886">
    <property type="term" value="C:plasma membrane"/>
    <property type="evidence" value="ECO:0007669"/>
    <property type="project" value="UniProtKB-SubCell"/>
</dbReference>
<evidence type="ECO:0000256" key="9">
    <source>
        <dbReference type="SAM" id="Phobius"/>
    </source>
</evidence>
<gene>
    <name evidence="12" type="ORF">KPH14_005481</name>
</gene>
<comment type="caution">
    <text evidence="12">The sequence shown here is derived from an EMBL/GenBank/DDBJ whole genome shotgun (WGS) entry which is preliminary data.</text>
</comment>
<accession>A0AAD9RC10</accession>
<dbReference type="Proteomes" id="UP001258017">
    <property type="component" value="Unassembled WGS sequence"/>
</dbReference>
<evidence type="ECO:0000313" key="12">
    <source>
        <dbReference type="EMBL" id="KAK2576849.1"/>
    </source>
</evidence>
<evidence type="ECO:0000256" key="4">
    <source>
        <dbReference type="ARBA" id="ARBA00022670"/>
    </source>
</evidence>
<keyword evidence="9" id="KW-1133">Transmembrane helix</keyword>
<evidence type="ECO:0000256" key="6">
    <source>
        <dbReference type="ARBA" id="ARBA00022801"/>
    </source>
</evidence>
<evidence type="ECO:0000256" key="7">
    <source>
        <dbReference type="ARBA" id="ARBA00022833"/>
    </source>
</evidence>
<dbReference type="CDD" id="cd08662">
    <property type="entry name" value="M13"/>
    <property type="match status" value="1"/>
</dbReference>
<keyword evidence="5" id="KW-0479">Metal-binding</keyword>
<evidence type="ECO:0000259" key="11">
    <source>
        <dbReference type="Pfam" id="PF05649"/>
    </source>
</evidence>
<evidence type="ECO:0000256" key="5">
    <source>
        <dbReference type="ARBA" id="ARBA00022723"/>
    </source>
</evidence>
<keyword evidence="4" id="KW-0645">Protease</keyword>
<keyword evidence="8" id="KW-0482">Metalloprotease</keyword>
<dbReference type="AlphaFoldDB" id="A0AAD9RC10"/>
<evidence type="ECO:0000256" key="3">
    <source>
        <dbReference type="ARBA" id="ARBA00007357"/>
    </source>
</evidence>
<dbReference type="Gene3D" id="3.40.390.10">
    <property type="entry name" value="Collagenase (Catalytic Domain)"/>
    <property type="match status" value="2"/>
</dbReference>
<protein>
    <submittedName>
        <fullName evidence="12">Uncharacterized protein</fullName>
    </submittedName>
</protein>
<feature type="domain" description="Peptidase M13 N-terminal" evidence="11">
    <location>
        <begin position="65"/>
        <end position="467"/>
    </location>
</feature>
<keyword evidence="9" id="KW-0812">Transmembrane</keyword>
<feature type="domain" description="Peptidase M13 C-terminal" evidence="10">
    <location>
        <begin position="493"/>
        <end position="700"/>
    </location>
</feature>
<organism evidence="12 13">
    <name type="scientific">Odynerus spinipes</name>
    <dbReference type="NCBI Taxonomy" id="1348599"/>
    <lineage>
        <taxon>Eukaryota</taxon>
        <taxon>Metazoa</taxon>
        <taxon>Ecdysozoa</taxon>
        <taxon>Arthropoda</taxon>
        <taxon>Hexapoda</taxon>
        <taxon>Insecta</taxon>
        <taxon>Pterygota</taxon>
        <taxon>Neoptera</taxon>
        <taxon>Endopterygota</taxon>
        <taxon>Hymenoptera</taxon>
        <taxon>Apocrita</taxon>
        <taxon>Aculeata</taxon>
        <taxon>Vespoidea</taxon>
        <taxon>Vespidae</taxon>
        <taxon>Eumeninae</taxon>
        <taxon>Odynerus</taxon>
    </lineage>
</organism>
<dbReference type="Pfam" id="PF05649">
    <property type="entry name" value="Peptidase_M13_N"/>
    <property type="match status" value="1"/>
</dbReference>
<sequence>MQTSRNFRSWIGYYYTVFNILIPVVLSIRFPWSQFQETNRIVCNSKECKAMSQDLIHSLKESVNPCTDFYEYVCGYWQNHNSLEPYIGYLSVEALLEYEGYKKLKRILAEPIKPTMEDSLVAKAKTLYKQCMELPYLVRTDEISLKEYMKERGFWAAPSKTQNSIKSWTALHNYYLSISGDSAFFKISLYIPPDAETPYLVLERSSSPYGALHHEFKWEEVQQQKYFKFLEQTIKLITGTGVHTYPFETLQDDLRDVFNFRLLLQKLSISKENPAVITPMTIKELDKWYSSMGCSRNKVGNINWLQLFKSLYANNPNSTMITEDTVIHVHSKDYLKMLCSLLAHMNKRTIVNHIHMYFMERHVTFKPYLKKWLIHSITRGLASNGKIRYIPHQWFACIKSHNMPSVLGSLYTKHFLSESIVKGVNEMMVYIKNIIVSQIESIKWMSESSKQKTIERVKQIKLVIGFPDRSDPQIDPDVYSAMAKSSILSHAFNDIKANAIFISSLYFQQPVYDKNLPFTVTYASLGTLIAHEIYHMFDNDSVATGVMHTIWRKNSVKQYARNAACIADHYVKQPIKELQHKVREKPKLKTQLTRNEDVADVMGLQASYNAYKKMVWDKNGVCTTLPQFQDVPCDRVFFITYARSFCSMIPEEKFIRRLNQAAHSPDRLRVNVPVSNMQEFARAFKCDASSPMNPTDKCNLWT</sequence>
<dbReference type="PANTHER" id="PTHR11733:SF241">
    <property type="entry name" value="GH26575P-RELATED"/>
    <property type="match status" value="1"/>
</dbReference>
<evidence type="ECO:0000256" key="2">
    <source>
        <dbReference type="ARBA" id="ARBA00004401"/>
    </source>
</evidence>
<keyword evidence="9" id="KW-0472">Membrane</keyword>
<evidence type="ECO:0000259" key="10">
    <source>
        <dbReference type="Pfam" id="PF01431"/>
    </source>
</evidence>
<dbReference type="GO" id="GO:0046872">
    <property type="term" value="F:metal ion binding"/>
    <property type="evidence" value="ECO:0007669"/>
    <property type="project" value="UniProtKB-KW"/>
</dbReference>
<feature type="transmembrane region" description="Helical" evidence="9">
    <location>
        <begin position="12"/>
        <end position="32"/>
    </location>
</feature>
<dbReference type="GO" id="GO:0004222">
    <property type="term" value="F:metalloendopeptidase activity"/>
    <property type="evidence" value="ECO:0007669"/>
    <property type="project" value="InterPro"/>
</dbReference>
<reference evidence="12" key="2">
    <citation type="journal article" date="2023" name="Commun. Biol.">
        <title>Intrasexual cuticular hydrocarbon dimorphism in a wasp sheds light on hydrocarbon biosynthesis genes in Hymenoptera.</title>
        <authorList>
            <person name="Moris V.C."/>
            <person name="Podsiadlowski L."/>
            <person name="Martin S."/>
            <person name="Oeyen J.P."/>
            <person name="Donath A."/>
            <person name="Petersen M."/>
            <person name="Wilbrandt J."/>
            <person name="Misof B."/>
            <person name="Liedtke D."/>
            <person name="Thamm M."/>
            <person name="Scheiner R."/>
            <person name="Schmitt T."/>
            <person name="Niehuis O."/>
        </authorList>
    </citation>
    <scope>NUCLEOTIDE SEQUENCE</scope>
    <source>
        <strain evidence="12">GBR_01_08_01A</strain>
    </source>
</reference>
<dbReference type="SUPFAM" id="SSF55486">
    <property type="entry name" value="Metalloproteases ('zincins'), catalytic domain"/>
    <property type="match status" value="1"/>
</dbReference>
<keyword evidence="6" id="KW-0378">Hydrolase</keyword>
<dbReference type="Pfam" id="PF01431">
    <property type="entry name" value="Peptidase_M13"/>
    <property type="match status" value="1"/>
</dbReference>
<comment type="similarity">
    <text evidence="3">Belongs to the peptidase M13 family.</text>
</comment>
<dbReference type="InterPro" id="IPR000718">
    <property type="entry name" value="Peptidase_M13"/>
</dbReference>
<name>A0AAD9RC10_9HYME</name>
<keyword evidence="13" id="KW-1185">Reference proteome</keyword>
<dbReference type="InterPro" id="IPR018497">
    <property type="entry name" value="Peptidase_M13_C"/>
</dbReference>
<dbReference type="InterPro" id="IPR024079">
    <property type="entry name" value="MetalloPept_cat_dom_sf"/>
</dbReference>
<dbReference type="EMBL" id="JAIFRP010004405">
    <property type="protein sequence ID" value="KAK2576849.1"/>
    <property type="molecule type" value="Genomic_DNA"/>
</dbReference>
<keyword evidence="7" id="KW-0862">Zinc</keyword>
<comment type="cofactor">
    <cofactor evidence="1">
        <name>Zn(2+)</name>
        <dbReference type="ChEBI" id="CHEBI:29105"/>
    </cofactor>
</comment>
<proteinExistence type="inferred from homology"/>
<dbReference type="GO" id="GO:0016485">
    <property type="term" value="P:protein processing"/>
    <property type="evidence" value="ECO:0007669"/>
    <property type="project" value="TreeGrafter"/>
</dbReference>
<reference evidence="12" key="1">
    <citation type="submission" date="2021-08" db="EMBL/GenBank/DDBJ databases">
        <authorList>
            <person name="Misof B."/>
            <person name="Oliver O."/>
            <person name="Podsiadlowski L."/>
            <person name="Donath A."/>
            <person name="Peters R."/>
            <person name="Mayer C."/>
            <person name="Rust J."/>
            <person name="Gunkel S."/>
            <person name="Lesny P."/>
            <person name="Martin S."/>
            <person name="Oeyen J.P."/>
            <person name="Petersen M."/>
            <person name="Panagiotis P."/>
            <person name="Wilbrandt J."/>
            <person name="Tanja T."/>
        </authorList>
    </citation>
    <scope>NUCLEOTIDE SEQUENCE</scope>
    <source>
        <strain evidence="12">GBR_01_08_01A</strain>
        <tissue evidence="12">Thorax + abdomen</tissue>
    </source>
</reference>
<comment type="subcellular location">
    <subcellularLocation>
        <location evidence="2">Cell membrane</location>
        <topology evidence="2">Single-pass type II membrane protein</topology>
    </subcellularLocation>
</comment>
<evidence type="ECO:0000256" key="8">
    <source>
        <dbReference type="ARBA" id="ARBA00023049"/>
    </source>
</evidence>
<dbReference type="InterPro" id="IPR008753">
    <property type="entry name" value="Peptidase_M13_N"/>
</dbReference>